<reference evidence="1 2" key="1">
    <citation type="submission" date="2012-12" db="EMBL/GenBank/DDBJ databases">
        <title>Novel taxa of Listeriaceae from agricultural environments in the United States.</title>
        <authorList>
            <person name="den Bakker H.C."/>
            <person name="Allred A."/>
            <person name="Warchocki S."/>
            <person name="Wright E.M."/>
            <person name="Burrell A."/>
            <person name="Nightingale K.K."/>
            <person name="Kephart D."/>
            <person name="Wiedmann M."/>
        </authorList>
    </citation>
    <scope>NUCLEOTIDE SEQUENCE [LARGE SCALE GENOMIC DNA]</scope>
    <source>
        <strain evidence="1 2">FSL F6-1183</strain>
    </source>
</reference>
<evidence type="ECO:0000313" key="1">
    <source>
        <dbReference type="EMBL" id="EUJ27112.1"/>
    </source>
</evidence>
<sequence length="155" mass="17915">MMKKKYKFLLISTLIFIAWLIFSAFQPAIIIGESDNWKATYKPRKGTAADSISYPWKGTIEYKGTSKEPVNISVDLLDSGKYINNYMTLINGTEIGDGNFDGKRQTDYETFYNGPDKSTEGMRIRWQENGKSHTESFKFKRKKRLLVMPLVFPLF</sequence>
<dbReference type="Proteomes" id="UP000019251">
    <property type="component" value="Unassembled WGS sequence"/>
</dbReference>
<accession>A0A829R5E1</accession>
<comment type="caution">
    <text evidence="1">The sequence shown here is derived from an EMBL/GenBank/DDBJ whole genome shotgun (WGS) entry which is preliminary data.</text>
</comment>
<name>A0A829R5E1_LISGR</name>
<gene>
    <name evidence="1" type="ORF">LMUR_11457</name>
</gene>
<evidence type="ECO:0000313" key="2">
    <source>
        <dbReference type="Proteomes" id="UP000019251"/>
    </source>
</evidence>
<dbReference type="EMBL" id="AODG01000013">
    <property type="protein sequence ID" value="EUJ27112.1"/>
    <property type="molecule type" value="Genomic_DNA"/>
</dbReference>
<proteinExistence type="predicted"/>
<dbReference type="AlphaFoldDB" id="A0A829R5E1"/>
<protein>
    <submittedName>
        <fullName evidence="1">Uncharacterized protein</fullName>
    </submittedName>
</protein>
<organism evidence="1 2">
    <name type="scientific">Listeria grayi FSL F6-1183</name>
    <dbReference type="NCBI Taxonomy" id="1265827"/>
    <lineage>
        <taxon>Bacteria</taxon>
        <taxon>Bacillati</taxon>
        <taxon>Bacillota</taxon>
        <taxon>Bacilli</taxon>
        <taxon>Bacillales</taxon>
        <taxon>Listeriaceae</taxon>
        <taxon>Listeria</taxon>
    </lineage>
</organism>